<dbReference type="SUPFAM" id="SSF47979">
    <property type="entry name" value="Iron-dependent repressor protein, dimerization domain"/>
    <property type="match status" value="1"/>
</dbReference>
<dbReference type="InterPro" id="IPR022689">
    <property type="entry name" value="Iron_dep_repressor"/>
</dbReference>
<dbReference type="Pfam" id="PF00950">
    <property type="entry name" value="ABC-3"/>
    <property type="match status" value="1"/>
</dbReference>
<feature type="transmembrane region" description="Helical" evidence="9">
    <location>
        <begin position="232"/>
        <end position="254"/>
    </location>
</feature>
<feature type="transmembrane region" description="Helical" evidence="9">
    <location>
        <begin position="69"/>
        <end position="88"/>
    </location>
</feature>
<evidence type="ECO:0000256" key="2">
    <source>
        <dbReference type="ARBA" id="ARBA00008034"/>
    </source>
</evidence>
<name>A0A1G5Z7P0_9BACT</name>
<feature type="domain" description="Iron dependent repressor metal binding and dimerisation" evidence="10">
    <location>
        <begin position="356"/>
        <end position="425"/>
    </location>
</feature>
<dbReference type="AlphaFoldDB" id="A0A1G5Z7P0"/>
<comment type="similarity">
    <text evidence="2 8">Belongs to the ABC-3 integral membrane protein family.</text>
</comment>
<evidence type="ECO:0000313" key="12">
    <source>
        <dbReference type="Proteomes" id="UP000198756"/>
    </source>
</evidence>
<accession>A0A1G5Z7P0</accession>
<dbReference type="GO" id="GO:0046914">
    <property type="term" value="F:transition metal ion binding"/>
    <property type="evidence" value="ECO:0007669"/>
    <property type="project" value="InterPro"/>
</dbReference>
<evidence type="ECO:0000256" key="6">
    <source>
        <dbReference type="ARBA" id="ARBA00022989"/>
    </source>
</evidence>
<dbReference type="SUPFAM" id="SSF81345">
    <property type="entry name" value="ABC transporter involved in vitamin B12 uptake, BtuC"/>
    <property type="match status" value="1"/>
</dbReference>
<dbReference type="SMART" id="SM00529">
    <property type="entry name" value="HTH_DTXR"/>
    <property type="match status" value="1"/>
</dbReference>
<dbReference type="STRING" id="279824.SAMN03080617_03290"/>
<dbReference type="Pfam" id="PF02742">
    <property type="entry name" value="Fe_dep_repr_C"/>
    <property type="match status" value="1"/>
</dbReference>
<dbReference type="InterPro" id="IPR037294">
    <property type="entry name" value="ABC_BtuC-like"/>
</dbReference>
<comment type="subcellular location">
    <subcellularLocation>
        <location evidence="1 8">Cell membrane</location>
        <topology evidence="1 8">Multi-pass membrane protein</topology>
    </subcellularLocation>
</comment>
<dbReference type="OrthoDB" id="9788905at2"/>
<dbReference type="GO" id="GO:0003700">
    <property type="term" value="F:DNA-binding transcription factor activity"/>
    <property type="evidence" value="ECO:0007669"/>
    <property type="project" value="InterPro"/>
</dbReference>
<dbReference type="GO" id="GO:0010043">
    <property type="term" value="P:response to zinc ion"/>
    <property type="evidence" value="ECO:0007669"/>
    <property type="project" value="TreeGrafter"/>
</dbReference>
<dbReference type="PANTHER" id="PTHR30477:SF3">
    <property type="entry name" value="METAL TRANSPORT SYSTEM MEMBRANE PROTEIN CT_069-RELATED"/>
    <property type="match status" value="1"/>
</dbReference>
<proteinExistence type="inferred from homology"/>
<dbReference type="GO" id="GO:0055085">
    <property type="term" value="P:transmembrane transport"/>
    <property type="evidence" value="ECO:0007669"/>
    <property type="project" value="InterPro"/>
</dbReference>
<dbReference type="PANTHER" id="PTHR30477">
    <property type="entry name" value="ABC-TRANSPORTER METAL-BINDING PROTEIN"/>
    <property type="match status" value="1"/>
</dbReference>
<evidence type="ECO:0000256" key="1">
    <source>
        <dbReference type="ARBA" id="ARBA00004651"/>
    </source>
</evidence>
<feature type="transmembrane region" description="Helical" evidence="9">
    <location>
        <begin position="100"/>
        <end position="119"/>
    </location>
</feature>
<dbReference type="Gene3D" id="1.10.3470.10">
    <property type="entry name" value="ABC transporter involved in vitamin B12 uptake, BtuC"/>
    <property type="match status" value="1"/>
</dbReference>
<dbReference type="GO" id="GO:0043190">
    <property type="term" value="C:ATP-binding cassette (ABC) transporter complex"/>
    <property type="evidence" value="ECO:0007669"/>
    <property type="project" value="InterPro"/>
</dbReference>
<reference evidence="12" key="1">
    <citation type="submission" date="2016-10" db="EMBL/GenBank/DDBJ databases">
        <authorList>
            <person name="Varghese N."/>
            <person name="Submissions S."/>
        </authorList>
    </citation>
    <scope>NUCLEOTIDE SEQUENCE [LARGE SCALE GENOMIC DNA]</scope>
    <source>
        <strain evidence="12">DSM 22703</strain>
    </source>
</reference>
<sequence length="431" mass="48016">MEDFIYFFTFQDPSIVWVVLGITLLGIGSAYVGTFSFLDKKALLGDAISHAVLPGICLGFMLAGEKNPVYIVTGAFVSGGVATFLSSWLKRNTKLSEDTIIATILSVFFGFGIVLLTSLQKSGNPEIAGLNSFIFGNAIGISESDLMLYGGLSLVIIIVLTLMLKEFRLMVFDPEYGKAIGFPMKAISFLFNVLMILAVVIGIQAIGVVLMAALLITPGAAARFWTDQLNPLLILAAVFSVLSGILGTYVSFVLPQMPTGPWVVVFLSMFALISFLISPKSGIISRYFSRKKYLRKTHRDHLMKALYKAKEGGKNGLPIEEIYELYPYQKAETNKSIKYLYRSKYIVKNQAIICLTEKGISDAMRIVRLHRLWELYLNESMNIAPDHVHDSAEQLEHLITPELEALLEKRLNYPTLDPHQETIPRENHDLR</sequence>
<keyword evidence="6 9" id="KW-1133">Transmembrane helix</keyword>
<feature type="transmembrane region" description="Helical" evidence="9">
    <location>
        <begin position="15"/>
        <end position="35"/>
    </location>
</feature>
<dbReference type="FunFam" id="1.10.3470.10:FF:000003">
    <property type="entry name" value="Iron ABC transporter permease SitD"/>
    <property type="match status" value="1"/>
</dbReference>
<gene>
    <name evidence="11" type="ORF">SAMN03080617_03290</name>
</gene>
<dbReference type="GO" id="GO:0046983">
    <property type="term" value="F:protein dimerization activity"/>
    <property type="evidence" value="ECO:0007669"/>
    <property type="project" value="InterPro"/>
</dbReference>
<evidence type="ECO:0000256" key="5">
    <source>
        <dbReference type="ARBA" id="ARBA00022692"/>
    </source>
</evidence>
<feature type="transmembrane region" description="Helical" evidence="9">
    <location>
        <begin position="146"/>
        <end position="164"/>
    </location>
</feature>
<evidence type="ECO:0000256" key="3">
    <source>
        <dbReference type="ARBA" id="ARBA00022448"/>
    </source>
</evidence>
<keyword evidence="3 8" id="KW-0813">Transport</keyword>
<dbReference type="InterPro" id="IPR001626">
    <property type="entry name" value="ABC_TroCD"/>
</dbReference>
<dbReference type="InterPro" id="IPR001367">
    <property type="entry name" value="Fe_dep_repressor"/>
</dbReference>
<dbReference type="RefSeq" id="WP_092732178.1">
    <property type="nucleotide sequence ID" value="NZ_FMXE01000027.1"/>
</dbReference>
<keyword evidence="12" id="KW-1185">Reference proteome</keyword>
<evidence type="ECO:0000313" key="11">
    <source>
        <dbReference type="EMBL" id="SDA90380.1"/>
    </source>
</evidence>
<feature type="transmembrane region" description="Helical" evidence="9">
    <location>
        <begin position="260"/>
        <end position="277"/>
    </location>
</feature>
<keyword evidence="4" id="KW-1003">Cell membrane</keyword>
<feature type="transmembrane region" description="Helical" evidence="9">
    <location>
        <begin position="42"/>
        <end position="63"/>
    </location>
</feature>
<evidence type="ECO:0000256" key="8">
    <source>
        <dbReference type="RuleBase" id="RU003943"/>
    </source>
</evidence>
<protein>
    <submittedName>
        <fullName evidence="11">Manganese/zinc/iron transport system permease protein</fullName>
    </submittedName>
</protein>
<keyword evidence="7 9" id="KW-0472">Membrane</keyword>
<dbReference type="Proteomes" id="UP000198756">
    <property type="component" value="Unassembled WGS sequence"/>
</dbReference>
<organism evidence="11 12">
    <name type="scientific">Algoriphagus alkaliphilus</name>
    <dbReference type="NCBI Taxonomy" id="279824"/>
    <lineage>
        <taxon>Bacteria</taxon>
        <taxon>Pseudomonadati</taxon>
        <taxon>Bacteroidota</taxon>
        <taxon>Cytophagia</taxon>
        <taxon>Cytophagales</taxon>
        <taxon>Cyclobacteriaceae</taxon>
        <taxon>Algoriphagus</taxon>
    </lineage>
</organism>
<evidence type="ECO:0000256" key="7">
    <source>
        <dbReference type="ARBA" id="ARBA00023136"/>
    </source>
</evidence>
<dbReference type="GO" id="GO:0071281">
    <property type="term" value="P:cellular response to iron ion"/>
    <property type="evidence" value="ECO:0007669"/>
    <property type="project" value="UniProtKB-ARBA"/>
</dbReference>
<dbReference type="EMBL" id="FMXE01000027">
    <property type="protein sequence ID" value="SDA90380.1"/>
    <property type="molecule type" value="Genomic_DNA"/>
</dbReference>
<dbReference type="InterPro" id="IPR036388">
    <property type="entry name" value="WH-like_DNA-bd_sf"/>
</dbReference>
<dbReference type="Gene3D" id="1.10.10.10">
    <property type="entry name" value="Winged helix-like DNA-binding domain superfamily/Winged helix DNA-binding domain"/>
    <property type="match status" value="1"/>
</dbReference>
<dbReference type="InterPro" id="IPR036421">
    <property type="entry name" value="Fe_dep_repressor_sf"/>
</dbReference>
<keyword evidence="5 8" id="KW-0812">Transmembrane</keyword>
<evidence type="ECO:0000256" key="9">
    <source>
        <dbReference type="SAM" id="Phobius"/>
    </source>
</evidence>
<evidence type="ECO:0000259" key="10">
    <source>
        <dbReference type="Pfam" id="PF02742"/>
    </source>
</evidence>
<evidence type="ECO:0000256" key="4">
    <source>
        <dbReference type="ARBA" id="ARBA00022475"/>
    </source>
</evidence>
<dbReference type="CDD" id="cd06550">
    <property type="entry name" value="TM_ABC_iron-siderophores_like"/>
    <property type="match status" value="1"/>
</dbReference>